<protein>
    <submittedName>
        <fullName evidence="1">Uncharacterized protein</fullName>
    </submittedName>
</protein>
<name>A0A6C0C1T1_9ZZZZ</name>
<dbReference type="AlphaFoldDB" id="A0A6C0C1T1"/>
<reference evidence="1" key="1">
    <citation type="journal article" date="2020" name="Nature">
        <title>Giant virus diversity and host interactions through global metagenomics.</title>
        <authorList>
            <person name="Schulz F."/>
            <person name="Roux S."/>
            <person name="Paez-Espino D."/>
            <person name="Jungbluth S."/>
            <person name="Walsh D.A."/>
            <person name="Denef V.J."/>
            <person name="McMahon K.D."/>
            <person name="Konstantinidis K.T."/>
            <person name="Eloe-Fadrosh E.A."/>
            <person name="Kyrpides N.C."/>
            <person name="Woyke T."/>
        </authorList>
    </citation>
    <scope>NUCLEOTIDE SEQUENCE</scope>
    <source>
        <strain evidence="1">GVMAG-M-3300020182-33</strain>
    </source>
</reference>
<dbReference type="EMBL" id="MN739301">
    <property type="protein sequence ID" value="QHS97618.1"/>
    <property type="molecule type" value="Genomic_DNA"/>
</dbReference>
<sequence length="104" mass="11230">MTSPQALTISEKFLQDSLRWSTAAMQGQTLNGANEAFKRFFFSELLTGGFHAKVVEVHNLKVELANALGTPVPTTSPATSSHTTATCPPCVCENQKATTAYIRL</sequence>
<accession>A0A6C0C1T1</accession>
<organism evidence="1">
    <name type="scientific">viral metagenome</name>
    <dbReference type="NCBI Taxonomy" id="1070528"/>
    <lineage>
        <taxon>unclassified sequences</taxon>
        <taxon>metagenomes</taxon>
        <taxon>organismal metagenomes</taxon>
    </lineage>
</organism>
<proteinExistence type="predicted"/>
<evidence type="ECO:0000313" key="1">
    <source>
        <dbReference type="EMBL" id="QHS97618.1"/>
    </source>
</evidence>